<evidence type="ECO:0000313" key="3">
    <source>
        <dbReference type="Proteomes" id="UP000001593"/>
    </source>
</evidence>
<proteinExistence type="predicted"/>
<dbReference type="HOGENOM" id="CLU_143592_0_0_1"/>
<keyword evidence="3" id="KW-1185">Reference proteome</keyword>
<dbReference type="SMART" id="SM00256">
    <property type="entry name" value="FBOX"/>
    <property type="match status" value="1"/>
</dbReference>
<organism evidence="2 3">
    <name type="scientific">Nematostella vectensis</name>
    <name type="common">Starlet sea anemone</name>
    <dbReference type="NCBI Taxonomy" id="45351"/>
    <lineage>
        <taxon>Eukaryota</taxon>
        <taxon>Metazoa</taxon>
        <taxon>Cnidaria</taxon>
        <taxon>Anthozoa</taxon>
        <taxon>Hexacorallia</taxon>
        <taxon>Actiniaria</taxon>
        <taxon>Edwardsiidae</taxon>
        <taxon>Nematostella</taxon>
    </lineage>
</organism>
<dbReference type="Pfam" id="PF12937">
    <property type="entry name" value="F-box-like"/>
    <property type="match status" value="1"/>
</dbReference>
<dbReference type="SUPFAM" id="SSF81383">
    <property type="entry name" value="F-box domain"/>
    <property type="match status" value="1"/>
</dbReference>
<reference evidence="2 3" key="1">
    <citation type="journal article" date="2007" name="Science">
        <title>Sea anemone genome reveals ancestral eumetazoan gene repertoire and genomic organization.</title>
        <authorList>
            <person name="Putnam N.H."/>
            <person name="Srivastava M."/>
            <person name="Hellsten U."/>
            <person name="Dirks B."/>
            <person name="Chapman J."/>
            <person name="Salamov A."/>
            <person name="Terry A."/>
            <person name="Shapiro H."/>
            <person name="Lindquist E."/>
            <person name="Kapitonov V.V."/>
            <person name="Jurka J."/>
            <person name="Genikhovich G."/>
            <person name="Grigoriev I.V."/>
            <person name="Lucas S.M."/>
            <person name="Steele R.E."/>
            <person name="Finnerty J.R."/>
            <person name="Technau U."/>
            <person name="Martindale M.Q."/>
            <person name="Rokhsar D.S."/>
        </authorList>
    </citation>
    <scope>NUCLEOTIDE SEQUENCE [LARGE SCALE GENOMIC DNA]</scope>
    <source>
        <strain evidence="3">CH2 X CH6</strain>
    </source>
</reference>
<dbReference type="Proteomes" id="UP000001593">
    <property type="component" value="Unassembled WGS sequence"/>
</dbReference>
<gene>
    <name evidence="2" type="ORF">NEMVEDRAFT_v1g241354</name>
</gene>
<dbReference type="FunCoup" id="A7RXF7">
    <property type="interactions" value="19"/>
</dbReference>
<dbReference type="PhylomeDB" id="A7RXF7"/>
<dbReference type="InterPro" id="IPR001810">
    <property type="entry name" value="F-box_dom"/>
</dbReference>
<protein>
    <recommendedName>
        <fullName evidence="1">F-box domain-containing protein</fullName>
    </recommendedName>
</protein>
<evidence type="ECO:0000259" key="1">
    <source>
        <dbReference type="PROSITE" id="PS50181"/>
    </source>
</evidence>
<name>A7RXF7_NEMVE</name>
<dbReference type="InterPro" id="IPR036047">
    <property type="entry name" value="F-box-like_dom_sf"/>
</dbReference>
<sequence length="123" mass="14373">MDFVDFLPLEVSTIIFSYLDIGSLLNASKTSRKWRRIISGIDIIWKKGCKVLDRVEVEMDIKLGFSWRKIATLNYGKNGVMRRWLKGRYSDISSKDDIPKDILCPLDTESWGRILDKEMNRNQ</sequence>
<evidence type="ECO:0000313" key="2">
    <source>
        <dbReference type="EMBL" id="EDO43767.1"/>
    </source>
</evidence>
<dbReference type="InParanoid" id="A7RXF7"/>
<dbReference type="Gene3D" id="1.20.1280.50">
    <property type="match status" value="1"/>
</dbReference>
<dbReference type="STRING" id="45351.A7RXF7"/>
<dbReference type="EMBL" id="DS469550">
    <property type="protein sequence ID" value="EDO43767.1"/>
    <property type="molecule type" value="Genomic_DNA"/>
</dbReference>
<feature type="domain" description="F-box" evidence="1">
    <location>
        <begin position="1"/>
        <end position="48"/>
    </location>
</feature>
<dbReference type="OMA" id="IMCPMDA"/>
<dbReference type="eggNOG" id="ENOG502S15Z">
    <property type="taxonomic scope" value="Eukaryota"/>
</dbReference>
<dbReference type="PROSITE" id="PS50181">
    <property type="entry name" value="FBOX"/>
    <property type="match status" value="1"/>
</dbReference>
<accession>A7RXF7</accession>
<dbReference type="GO" id="GO:0005737">
    <property type="term" value="C:cytoplasm"/>
    <property type="evidence" value="ECO:0000318"/>
    <property type="project" value="GO_Central"/>
</dbReference>
<dbReference type="GO" id="GO:0031146">
    <property type="term" value="P:SCF-dependent proteasomal ubiquitin-dependent protein catabolic process"/>
    <property type="evidence" value="ECO:0000318"/>
    <property type="project" value="GO_Central"/>
</dbReference>
<dbReference type="GO" id="GO:0019005">
    <property type="term" value="C:SCF ubiquitin ligase complex"/>
    <property type="evidence" value="ECO:0000318"/>
    <property type="project" value="GO_Central"/>
</dbReference>
<dbReference type="AlphaFoldDB" id="A7RXF7"/>